<dbReference type="InterPro" id="IPR032567">
    <property type="entry name" value="RTL1-rel"/>
</dbReference>
<dbReference type="Pfam" id="PF19259">
    <property type="entry name" value="Ty3_capsid"/>
    <property type="match status" value="1"/>
</dbReference>
<protein>
    <recommendedName>
        <fullName evidence="2">Ty3 transposon capsid-like protein domain-containing protein</fullName>
    </recommendedName>
</protein>
<evidence type="ECO:0000313" key="4">
    <source>
        <dbReference type="Proteomes" id="UP001274896"/>
    </source>
</evidence>
<organism evidence="3 4">
    <name type="scientific">Hemibagrus guttatus</name>
    <dbReference type="NCBI Taxonomy" id="175788"/>
    <lineage>
        <taxon>Eukaryota</taxon>
        <taxon>Metazoa</taxon>
        <taxon>Chordata</taxon>
        <taxon>Craniata</taxon>
        <taxon>Vertebrata</taxon>
        <taxon>Euteleostomi</taxon>
        <taxon>Actinopterygii</taxon>
        <taxon>Neopterygii</taxon>
        <taxon>Teleostei</taxon>
        <taxon>Ostariophysi</taxon>
        <taxon>Siluriformes</taxon>
        <taxon>Bagridae</taxon>
        <taxon>Hemibagrus</taxon>
    </lineage>
</organism>
<dbReference type="EMBL" id="JAUCMX010000018">
    <property type="protein sequence ID" value="KAK3517260.1"/>
    <property type="molecule type" value="Genomic_DNA"/>
</dbReference>
<keyword evidence="4" id="KW-1185">Reference proteome</keyword>
<proteinExistence type="predicted"/>
<comment type="caution">
    <text evidence="3">The sequence shown here is derived from an EMBL/GenBank/DDBJ whole genome shotgun (WGS) entry which is preliminary data.</text>
</comment>
<evidence type="ECO:0000259" key="2">
    <source>
        <dbReference type="Pfam" id="PF19259"/>
    </source>
</evidence>
<sequence length="289" mass="31851">MDSSSSPPDPLRDLVETLRQALAALPAHALISPATTSANTVTTSSAPLYVSPMAQPAPYSGSAEDCNGFILQCSLVLEMQPHLYPTERSKVVFVVSQLRGRALLWAESLWSQNSPVTQSYTGFVEHFKEVFGKPSWDSSVGEELCRLQQGKLTVPEYALQFRTLATKSGWNEQALLAAYRQGLNPQVRLHLAAYEDAVGLERLIQLSIRVAAHMQSCVNEPQDQSSHNTWLNRPATVSPPEPAPEPMHLGTSHLTPAERQRRLTQNLCLYREAPGHAIPACPIRPPRPM</sequence>
<evidence type="ECO:0000313" key="3">
    <source>
        <dbReference type="EMBL" id="KAK3517260.1"/>
    </source>
</evidence>
<evidence type="ECO:0000256" key="1">
    <source>
        <dbReference type="SAM" id="MobiDB-lite"/>
    </source>
</evidence>
<dbReference type="Proteomes" id="UP001274896">
    <property type="component" value="Unassembled WGS sequence"/>
</dbReference>
<reference evidence="3" key="1">
    <citation type="submission" date="2023-06" db="EMBL/GenBank/DDBJ databases">
        <title>Male Hemibagrus guttatus genome.</title>
        <authorList>
            <person name="Bian C."/>
        </authorList>
    </citation>
    <scope>NUCLEOTIDE SEQUENCE</scope>
    <source>
        <strain evidence="3">Male_cb2023</strain>
        <tissue evidence="3">Muscle</tissue>
    </source>
</reference>
<dbReference type="PANTHER" id="PTHR15503:SF22">
    <property type="entry name" value="TRANSPOSON TY3-I GAG POLYPROTEIN"/>
    <property type="match status" value="1"/>
</dbReference>
<accession>A0AAE0QBJ1</accession>
<name>A0AAE0QBJ1_9TELE</name>
<gene>
    <name evidence="3" type="ORF">QTP70_001706</name>
</gene>
<feature type="compositionally biased region" description="Polar residues" evidence="1">
    <location>
        <begin position="221"/>
        <end position="231"/>
    </location>
</feature>
<feature type="region of interest" description="Disordered" evidence="1">
    <location>
        <begin position="221"/>
        <end position="251"/>
    </location>
</feature>
<dbReference type="InterPro" id="IPR045358">
    <property type="entry name" value="Ty3_capsid"/>
</dbReference>
<dbReference type="AlphaFoldDB" id="A0AAE0QBJ1"/>
<dbReference type="PANTHER" id="PTHR15503">
    <property type="entry name" value="LDOC1 RELATED"/>
    <property type="match status" value="1"/>
</dbReference>
<feature type="domain" description="Ty3 transposon capsid-like protein" evidence="2">
    <location>
        <begin position="53"/>
        <end position="226"/>
    </location>
</feature>
<feature type="non-terminal residue" evidence="3">
    <location>
        <position position="289"/>
    </location>
</feature>